<gene>
    <name evidence="1" type="ORF">CUN61_30710</name>
</gene>
<name>A0A4P6GAX6_9PSED</name>
<dbReference type="RefSeq" id="WP_208669815.1">
    <property type="nucleotide sequence ID" value="NZ_CP024767.1"/>
</dbReference>
<sequence>MNTAKNTDQYVSLTFSLPDDYSPPEGGEGETRISVYTANTTPPINVATSNIPVLHSGRWNFYFAHDYSDISVKYLITVNMTHNGIPLLIDLDYFVIVHAAPHRQTLHLSPVGRLYIQAQTPQEVKPEQAVTIVAHEHDDTNAQLTRIHISEQMAEAFYLEYDPDTVIPGKRYTLTGIENHYRNTIEVYPRAVVLKPSMPYSLTAATHDH</sequence>
<proteinExistence type="predicted"/>
<evidence type="ECO:0000313" key="2">
    <source>
        <dbReference type="Proteomes" id="UP000291121"/>
    </source>
</evidence>
<reference evidence="1 2" key="1">
    <citation type="submission" date="2017-11" db="EMBL/GenBank/DDBJ databases">
        <title>Genome sequence of Pseudomonas arsenicoxydans ACM1.</title>
        <authorList>
            <person name="Nascimento F.X."/>
        </authorList>
    </citation>
    <scope>NUCLEOTIDE SEQUENCE [LARGE SCALE GENOMIC DNA]</scope>
    <source>
        <strain evidence="1 2">ACM1</strain>
    </source>
</reference>
<protein>
    <submittedName>
        <fullName evidence="1">Uncharacterized protein</fullName>
    </submittedName>
</protein>
<evidence type="ECO:0000313" key="1">
    <source>
        <dbReference type="EMBL" id="QAY88058.1"/>
    </source>
</evidence>
<organism evidence="1 2">
    <name type="scientific">Pseudomonas arsenicoxydans</name>
    <dbReference type="NCBI Taxonomy" id="702115"/>
    <lineage>
        <taxon>Bacteria</taxon>
        <taxon>Pseudomonadati</taxon>
        <taxon>Pseudomonadota</taxon>
        <taxon>Gammaproteobacteria</taxon>
        <taxon>Pseudomonadales</taxon>
        <taxon>Pseudomonadaceae</taxon>
        <taxon>Pseudomonas</taxon>
    </lineage>
</organism>
<dbReference type="EMBL" id="CP024767">
    <property type="protein sequence ID" value="QAY88058.1"/>
    <property type="molecule type" value="Genomic_DNA"/>
</dbReference>
<accession>A0A4P6GAX6</accession>
<dbReference type="Proteomes" id="UP000291121">
    <property type="component" value="Chromosome"/>
</dbReference>
<keyword evidence="2" id="KW-1185">Reference proteome</keyword>
<dbReference type="AlphaFoldDB" id="A0A4P6GAX6"/>